<feature type="compositionally biased region" description="Acidic residues" evidence="1">
    <location>
        <begin position="32"/>
        <end position="41"/>
    </location>
</feature>
<dbReference type="EMBL" id="SHKL01000001">
    <property type="protein sequence ID" value="RZT86364.1"/>
    <property type="molecule type" value="Genomic_DNA"/>
</dbReference>
<comment type="caution">
    <text evidence="2">The sequence shown here is derived from an EMBL/GenBank/DDBJ whole genome shotgun (WGS) entry which is preliminary data.</text>
</comment>
<reference evidence="2 3" key="1">
    <citation type="submission" date="2019-02" db="EMBL/GenBank/DDBJ databases">
        <title>Sequencing the genomes of 1000 actinobacteria strains.</title>
        <authorList>
            <person name="Klenk H.-P."/>
        </authorList>
    </citation>
    <scope>NUCLEOTIDE SEQUENCE [LARGE SCALE GENOMIC DNA]</scope>
    <source>
        <strain evidence="2 3">DSM 45779</strain>
    </source>
</reference>
<name>A0A4Q7UZ01_PSEST</name>
<dbReference type="AlphaFoldDB" id="A0A4Q7UZ01"/>
<sequence>MFVALACLFALLSVDPDDRSSLDGRSSGPAADDGDVRDDDVDRPPPVVPDPATGSSRTCLCGHDAELHEHYRSGSDCAECRPGGCAGFRPRSGWRRVRDRFRRAP</sequence>
<keyword evidence="3" id="KW-1185">Reference proteome</keyword>
<gene>
    <name evidence="2" type="ORF">EV383_3257</name>
</gene>
<evidence type="ECO:0000313" key="3">
    <source>
        <dbReference type="Proteomes" id="UP000291591"/>
    </source>
</evidence>
<evidence type="ECO:0000313" key="2">
    <source>
        <dbReference type="EMBL" id="RZT86364.1"/>
    </source>
</evidence>
<feature type="region of interest" description="Disordered" evidence="1">
    <location>
        <begin position="16"/>
        <end position="56"/>
    </location>
</feature>
<protein>
    <submittedName>
        <fullName evidence="2">Uncharacterized protein</fullName>
    </submittedName>
</protein>
<dbReference type="Proteomes" id="UP000291591">
    <property type="component" value="Unassembled WGS sequence"/>
</dbReference>
<evidence type="ECO:0000256" key="1">
    <source>
        <dbReference type="SAM" id="MobiDB-lite"/>
    </source>
</evidence>
<proteinExistence type="predicted"/>
<organism evidence="2 3">
    <name type="scientific">Pseudonocardia sediminis</name>
    <dbReference type="NCBI Taxonomy" id="1397368"/>
    <lineage>
        <taxon>Bacteria</taxon>
        <taxon>Bacillati</taxon>
        <taxon>Actinomycetota</taxon>
        <taxon>Actinomycetes</taxon>
        <taxon>Pseudonocardiales</taxon>
        <taxon>Pseudonocardiaceae</taxon>
        <taxon>Pseudonocardia</taxon>
    </lineage>
</organism>
<accession>A0A4Q7UZ01</accession>